<dbReference type="Pfam" id="PF00255">
    <property type="entry name" value="GSHPx"/>
    <property type="match status" value="1"/>
</dbReference>
<evidence type="ECO:0000256" key="3">
    <source>
        <dbReference type="ARBA" id="ARBA00023002"/>
    </source>
</evidence>
<dbReference type="STRING" id="1295533.A0A1E3HCX4"/>
<dbReference type="PROSITE" id="PS00460">
    <property type="entry name" value="GLUTATHIONE_PEROXID_1"/>
    <property type="match status" value="1"/>
</dbReference>
<name>A0A1E3HCX4_9TREE</name>
<accession>A0A1E3HCX4</accession>
<dbReference type="PANTHER" id="PTHR11592:SF78">
    <property type="entry name" value="GLUTATHIONE PEROXIDASE"/>
    <property type="match status" value="1"/>
</dbReference>
<dbReference type="OrthoDB" id="446890at2759"/>
<evidence type="ECO:0000256" key="5">
    <source>
        <dbReference type="PIRSR" id="PIRSR000303-1"/>
    </source>
</evidence>
<sequence>MSDIYSYNVELSKSTLPLAELKDKTILFVNVASKCGLTPQYKELQALHEKYGDKGLVIIGFPCNQFKAQEPGSDDEVLQFCQLNYGVTFPIAKKADVNGENTQAIWKYLKEHADPPVKDIDWNFSKFLVKDGQIKWFAARDTKVSDVEAALTL</sequence>
<evidence type="ECO:0000313" key="7">
    <source>
        <dbReference type="EMBL" id="ODN74199.1"/>
    </source>
</evidence>
<dbReference type="PRINTS" id="PR01011">
    <property type="entry name" value="GLUTPROXDASE"/>
</dbReference>
<keyword evidence="8" id="KW-1185">Reference proteome</keyword>
<dbReference type="InterPro" id="IPR029759">
    <property type="entry name" value="GPX_AS"/>
</dbReference>
<feature type="active site" evidence="5">
    <location>
        <position position="35"/>
    </location>
</feature>
<dbReference type="RefSeq" id="XP_018990061.1">
    <property type="nucleotide sequence ID" value="XM_019142418.1"/>
</dbReference>
<evidence type="ECO:0000256" key="2">
    <source>
        <dbReference type="ARBA" id="ARBA00022559"/>
    </source>
</evidence>
<dbReference type="GO" id="GO:0140824">
    <property type="term" value="F:thioredoxin-dependent peroxiredoxin activity"/>
    <property type="evidence" value="ECO:0007669"/>
    <property type="project" value="UniProtKB-EC"/>
</dbReference>
<comment type="catalytic activity">
    <reaction evidence="4">
        <text>a hydroperoxide + [thioredoxin]-dithiol = an alcohol + [thioredoxin]-disulfide + H2O</text>
        <dbReference type="Rhea" id="RHEA:62620"/>
        <dbReference type="Rhea" id="RHEA-COMP:10698"/>
        <dbReference type="Rhea" id="RHEA-COMP:10700"/>
        <dbReference type="ChEBI" id="CHEBI:15377"/>
        <dbReference type="ChEBI" id="CHEBI:29950"/>
        <dbReference type="ChEBI" id="CHEBI:30879"/>
        <dbReference type="ChEBI" id="CHEBI:35924"/>
        <dbReference type="ChEBI" id="CHEBI:50058"/>
        <dbReference type="EC" id="1.11.1.24"/>
    </reaction>
</comment>
<dbReference type="GO" id="GO:0034599">
    <property type="term" value="P:cellular response to oxidative stress"/>
    <property type="evidence" value="ECO:0007669"/>
    <property type="project" value="TreeGrafter"/>
</dbReference>
<dbReference type="GeneID" id="30158953"/>
<dbReference type="EMBL" id="AWGJ01000012">
    <property type="protein sequence ID" value="ODN74199.1"/>
    <property type="molecule type" value="Genomic_DNA"/>
</dbReference>
<keyword evidence="2 6" id="KW-0575">Peroxidase</keyword>
<comment type="similarity">
    <text evidence="1 6">Belongs to the glutathione peroxidase family.</text>
</comment>
<protein>
    <recommendedName>
        <fullName evidence="6">Glutathione peroxidase</fullName>
    </recommendedName>
</protein>
<proteinExistence type="inferred from homology"/>
<evidence type="ECO:0000256" key="6">
    <source>
        <dbReference type="RuleBase" id="RU000499"/>
    </source>
</evidence>
<dbReference type="PROSITE" id="PS00763">
    <property type="entry name" value="GLUTATHIONE_PEROXID_2"/>
    <property type="match status" value="1"/>
</dbReference>
<dbReference type="PIRSF" id="PIRSF000303">
    <property type="entry name" value="Glutathion_perox"/>
    <property type="match status" value="1"/>
</dbReference>
<organism evidence="7 8">
    <name type="scientific">Cryptococcus amylolentus CBS 6039</name>
    <dbReference type="NCBI Taxonomy" id="1295533"/>
    <lineage>
        <taxon>Eukaryota</taxon>
        <taxon>Fungi</taxon>
        <taxon>Dikarya</taxon>
        <taxon>Basidiomycota</taxon>
        <taxon>Agaricomycotina</taxon>
        <taxon>Tremellomycetes</taxon>
        <taxon>Tremellales</taxon>
        <taxon>Cryptococcaceae</taxon>
        <taxon>Cryptococcus</taxon>
    </lineage>
</organism>
<dbReference type="InterPro" id="IPR036249">
    <property type="entry name" value="Thioredoxin-like_sf"/>
</dbReference>
<evidence type="ECO:0000313" key="8">
    <source>
        <dbReference type="Proteomes" id="UP000094065"/>
    </source>
</evidence>
<dbReference type="SUPFAM" id="SSF52833">
    <property type="entry name" value="Thioredoxin-like"/>
    <property type="match status" value="1"/>
</dbReference>
<dbReference type="Gene3D" id="3.40.30.10">
    <property type="entry name" value="Glutaredoxin"/>
    <property type="match status" value="1"/>
</dbReference>
<evidence type="ECO:0000256" key="4">
    <source>
        <dbReference type="ARBA" id="ARBA00049091"/>
    </source>
</evidence>
<dbReference type="InterPro" id="IPR029760">
    <property type="entry name" value="GPX_CS"/>
</dbReference>
<dbReference type="PANTHER" id="PTHR11592">
    <property type="entry name" value="GLUTATHIONE PEROXIDASE"/>
    <property type="match status" value="1"/>
</dbReference>
<dbReference type="PROSITE" id="PS51355">
    <property type="entry name" value="GLUTATHIONE_PEROXID_3"/>
    <property type="match status" value="1"/>
</dbReference>
<dbReference type="AlphaFoldDB" id="A0A1E3HCX4"/>
<comment type="caution">
    <text evidence="7">The sequence shown here is derived from an EMBL/GenBank/DDBJ whole genome shotgun (WGS) entry which is preliminary data.</text>
</comment>
<evidence type="ECO:0000256" key="1">
    <source>
        <dbReference type="ARBA" id="ARBA00006926"/>
    </source>
</evidence>
<dbReference type="CDD" id="cd00340">
    <property type="entry name" value="GSH_Peroxidase"/>
    <property type="match status" value="1"/>
</dbReference>
<gene>
    <name evidence="7" type="ORF">L202_07644</name>
</gene>
<dbReference type="InterPro" id="IPR000889">
    <property type="entry name" value="Glutathione_peroxidase"/>
</dbReference>
<reference evidence="7 8" key="1">
    <citation type="submission" date="2016-06" db="EMBL/GenBank/DDBJ databases">
        <title>Evolution of pathogenesis and genome organization in the Tremellales.</title>
        <authorList>
            <person name="Cuomo C."/>
            <person name="Litvintseva A."/>
            <person name="Heitman J."/>
            <person name="Chen Y."/>
            <person name="Sun S."/>
            <person name="Springer D."/>
            <person name="Dromer F."/>
            <person name="Young S."/>
            <person name="Zeng Q."/>
            <person name="Chapman S."/>
            <person name="Gujja S."/>
            <person name="Saif S."/>
            <person name="Birren B."/>
        </authorList>
    </citation>
    <scope>NUCLEOTIDE SEQUENCE [LARGE SCALE GENOMIC DNA]</scope>
    <source>
        <strain evidence="7 8">CBS 6039</strain>
    </source>
</reference>
<keyword evidence="3 6" id="KW-0560">Oxidoreductase</keyword>
<dbReference type="Proteomes" id="UP000094065">
    <property type="component" value="Unassembled WGS sequence"/>
</dbReference>